<protein>
    <submittedName>
        <fullName evidence="6">LysR family transcriptional regulator</fullName>
    </submittedName>
</protein>
<dbReference type="PANTHER" id="PTHR30346">
    <property type="entry name" value="TRANSCRIPTIONAL DUAL REGULATOR HCAR-RELATED"/>
    <property type="match status" value="1"/>
</dbReference>
<evidence type="ECO:0000256" key="4">
    <source>
        <dbReference type="ARBA" id="ARBA00023163"/>
    </source>
</evidence>
<dbReference type="GO" id="GO:0003677">
    <property type="term" value="F:DNA binding"/>
    <property type="evidence" value="ECO:0007669"/>
    <property type="project" value="UniProtKB-KW"/>
</dbReference>
<feature type="domain" description="HTH lysR-type" evidence="5">
    <location>
        <begin position="1"/>
        <end position="58"/>
    </location>
</feature>
<evidence type="ECO:0000256" key="3">
    <source>
        <dbReference type="ARBA" id="ARBA00023125"/>
    </source>
</evidence>
<keyword evidence="3" id="KW-0238">DNA-binding</keyword>
<dbReference type="EMBL" id="WUMU01000015">
    <property type="protein sequence ID" value="MXN18812.1"/>
    <property type="molecule type" value="Genomic_DNA"/>
</dbReference>
<organism evidence="6 7">
    <name type="scientific">Pseudooceanicola albus</name>
    <dbReference type="NCBI Taxonomy" id="2692189"/>
    <lineage>
        <taxon>Bacteria</taxon>
        <taxon>Pseudomonadati</taxon>
        <taxon>Pseudomonadota</taxon>
        <taxon>Alphaproteobacteria</taxon>
        <taxon>Rhodobacterales</taxon>
        <taxon>Paracoccaceae</taxon>
        <taxon>Pseudooceanicola</taxon>
    </lineage>
</organism>
<dbReference type="Pfam" id="PF03466">
    <property type="entry name" value="LysR_substrate"/>
    <property type="match status" value="1"/>
</dbReference>
<dbReference type="CDD" id="cd08414">
    <property type="entry name" value="PBP2_LTTR_aromatics_like"/>
    <property type="match status" value="1"/>
</dbReference>
<accession>A0A6L7G564</accession>
<evidence type="ECO:0000313" key="6">
    <source>
        <dbReference type="EMBL" id="MXN18812.1"/>
    </source>
</evidence>
<dbReference type="SUPFAM" id="SSF53850">
    <property type="entry name" value="Periplasmic binding protein-like II"/>
    <property type="match status" value="1"/>
</dbReference>
<dbReference type="FunFam" id="1.10.10.10:FF:000001">
    <property type="entry name" value="LysR family transcriptional regulator"/>
    <property type="match status" value="1"/>
</dbReference>
<dbReference type="InterPro" id="IPR000847">
    <property type="entry name" value="LysR_HTH_N"/>
</dbReference>
<dbReference type="Proteomes" id="UP000477911">
    <property type="component" value="Unassembled WGS sequence"/>
</dbReference>
<dbReference type="Gene3D" id="1.10.10.10">
    <property type="entry name" value="Winged helix-like DNA-binding domain superfamily/Winged helix DNA-binding domain"/>
    <property type="match status" value="1"/>
</dbReference>
<sequence>MNLKQLTYFIAVAEELHFGRAAERLNIAQPPLSRQIRQLEQTLGATLFDRCRNTTRLTQAGERLLERARVILAEIDDTCHEVRRLGQGAEGRLRLGFVGSATYGILPAIVQRYRAAFPDVDLSLMPMNNDQLQSALTARDIDVAFSRPALRDGDFVVHRLVEEELIAALPVTWEMGHPPELDLSVLDRTSLLLYPEFPRPSYADTVLAALDARGIDTSHRVWTMDIQTALSLVAIGEGLCIVPASVGSSFRNGVAFRPVRPGLGTTTLALNHRLDERGTHLHNFVRIAQRVARHEVRAAA</sequence>
<proteinExistence type="inferred from homology"/>
<evidence type="ECO:0000259" key="5">
    <source>
        <dbReference type="PROSITE" id="PS50931"/>
    </source>
</evidence>
<dbReference type="GO" id="GO:0032993">
    <property type="term" value="C:protein-DNA complex"/>
    <property type="evidence" value="ECO:0007669"/>
    <property type="project" value="TreeGrafter"/>
</dbReference>
<dbReference type="RefSeq" id="WP_160894934.1">
    <property type="nucleotide sequence ID" value="NZ_WUMU01000015.1"/>
</dbReference>
<dbReference type="GO" id="GO:0003700">
    <property type="term" value="F:DNA-binding transcription factor activity"/>
    <property type="evidence" value="ECO:0007669"/>
    <property type="project" value="InterPro"/>
</dbReference>
<dbReference type="InterPro" id="IPR036388">
    <property type="entry name" value="WH-like_DNA-bd_sf"/>
</dbReference>
<evidence type="ECO:0000313" key="7">
    <source>
        <dbReference type="Proteomes" id="UP000477911"/>
    </source>
</evidence>
<keyword evidence="7" id="KW-1185">Reference proteome</keyword>
<dbReference type="PROSITE" id="PS50931">
    <property type="entry name" value="HTH_LYSR"/>
    <property type="match status" value="1"/>
</dbReference>
<name>A0A6L7G564_9RHOB</name>
<dbReference type="PANTHER" id="PTHR30346:SF28">
    <property type="entry name" value="HTH-TYPE TRANSCRIPTIONAL REGULATOR CYNR"/>
    <property type="match status" value="1"/>
</dbReference>
<dbReference type="InterPro" id="IPR005119">
    <property type="entry name" value="LysR_subst-bd"/>
</dbReference>
<dbReference type="PRINTS" id="PR00039">
    <property type="entry name" value="HTHLYSR"/>
</dbReference>
<dbReference type="Gene3D" id="3.40.190.10">
    <property type="entry name" value="Periplasmic binding protein-like II"/>
    <property type="match status" value="2"/>
</dbReference>
<keyword evidence="4" id="KW-0804">Transcription</keyword>
<comment type="similarity">
    <text evidence="1">Belongs to the LysR transcriptional regulatory family.</text>
</comment>
<evidence type="ECO:0000256" key="2">
    <source>
        <dbReference type="ARBA" id="ARBA00023015"/>
    </source>
</evidence>
<gene>
    <name evidence="6" type="ORF">GR170_13255</name>
</gene>
<dbReference type="AlphaFoldDB" id="A0A6L7G564"/>
<comment type="caution">
    <text evidence="6">The sequence shown here is derived from an EMBL/GenBank/DDBJ whole genome shotgun (WGS) entry which is preliminary data.</text>
</comment>
<dbReference type="InterPro" id="IPR036390">
    <property type="entry name" value="WH_DNA-bd_sf"/>
</dbReference>
<dbReference type="SUPFAM" id="SSF46785">
    <property type="entry name" value="Winged helix' DNA-binding domain"/>
    <property type="match status" value="1"/>
</dbReference>
<keyword evidence="2" id="KW-0805">Transcription regulation</keyword>
<dbReference type="Pfam" id="PF00126">
    <property type="entry name" value="HTH_1"/>
    <property type="match status" value="1"/>
</dbReference>
<evidence type="ECO:0000256" key="1">
    <source>
        <dbReference type="ARBA" id="ARBA00009437"/>
    </source>
</evidence>
<reference evidence="6 7" key="1">
    <citation type="submission" date="2019-12" db="EMBL/GenBank/DDBJ databases">
        <authorList>
            <person name="Li M."/>
        </authorList>
    </citation>
    <scope>NUCLEOTIDE SEQUENCE [LARGE SCALE GENOMIC DNA]</scope>
    <source>
        <strain evidence="6 7">GBMRC 2024</strain>
    </source>
</reference>